<dbReference type="KEGG" id="xla:108708627"/>
<dbReference type="Proteomes" id="UP000186698">
    <property type="component" value="Chromosome 2L"/>
</dbReference>
<dbReference type="GeneID" id="108708627"/>
<dbReference type="RefSeq" id="XP_041438508.1">
    <property type="nucleotide sequence ID" value="XM_041582574.1"/>
</dbReference>
<dbReference type="OrthoDB" id="9902350at2759"/>
<reference evidence="4 5" key="1">
    <citation type="submission" date="2025-04" db="UniProtKB">
        <authorList>
            <consortium name="RefSeq"/>
        </authorList>
    </citation>
    <scope>IDENTIFICATION</scope>
    <source>
        <strain evidence="4 5">J_2021</strain>
        <tissue evidence="4 5">Erythrocytes</tissue>
    </source>
</reference>
<evidence type="ECO:0000313" key="4">
    <source>
        <dbReference type="RefSeq" id="XP_041438507.1"/>
    </source>
</evidence>
<evidence type="ECO:0000313" key="3">
    <source>
        <dbReference type="Proteomes" id="UP000186698"/>
    </source>
</evidence>
<dbReference type="PaxDb" id="8355-A0A1L8HIB1"/>
<dbReference type="AlphaFoldDB" id="A0A1L8HIB1"/>
<keyword evidence="2" id="KW-1133">Transmembrane helix</keyword>
<dbReference type="PANTHER" id="PTHR31626:SF4">
    <property type="entry name" value="SUSHI DOMAIN-CONTAINING PROTEIN"/>
    <property type="match status" value="1"/>
</dbReference>
<evidence type="ECO:0000313" key="5">
    <source>
        <dbReference type="RefSeq" id="XP_041438508.1"/>
    </source>
</evidence>
<feature type="transmembrane region" description="Helical" evidence="2">
    <location>
        <begin position="6"/>
        <end position="32"/>
    </location>
</feature>
<keyword evidence="2" id="KW-0472">Membrane</keyword>
<evidence type="ECO:0000256" key="1">
    <source>
        <dbReference type="SAM" id="MobiDB-lite"/>
    </source>
</evidence>
<dbReference type="RefSeq" id="XP_041438507.1">
    <property type="nucleotide sequence ID" value="XM_041582573.1"/>
</dbReference>
<dbReference type="PANTHER" id="PTHR31626">
    <property type="entry name" value="SUSHI DOMAIN-CONTAINING PROTEIN"/>
    <property type="match status" value="1"/>
</dbReference>
<proteinExistence type="predicted"/>
<sequence>MDPGHHTQYLLAILIFILLLLGALSTLLVCYWRRKCFRNKLKKPQRLVRDQATSMTSFTLHVTDPTPLICHGQEKSFPHMVDHSCQKPSPMSSILSLDGQSLAVNEDFCLNISDPTAGEKREATQRSPVFHCAMSSGASVLSSLLDNSLFLLKTKRRSSSLKSGLDPETLMIPLESPVKETSSSCTGQFRALSLPKDLDRSTLLCDNSANQQFTWDTLGLSNVSHPAGHKESFSVPGTLERNGSDDSKKQDFLQLRKPFPIQPMAWFVSFSNRPFSGGFQVEKVDINNVTSLDSGVDIIEIPVKQERDGLFKSSGRVASCTVRQKPQDDNREVNIHINDPLGDKEVHISHQEAARKLNWEYSGKSPWQKREDRPLIGIN</sequence>
<keyword evidence="3" id="KW-1185">Reference proteome</keyword>
<protein>
    <submittedName>
        <fullName evidence="4 5">Uncharacterized protein LOC108708627</fullName>
    </submittedName>
</protein>
<evidence type="ECO:0000256" key="2">
    <source>
        <dbReference type="SAM" id="Phobius"/>
    </source>
</evidence>
<accession>A0A1L8HIB1</accession>
<keyword evidence="2" id="KW-0812">Transmembrane</keyword>
<organism evidence="3 5">
    <name type="scientific">Xenopus laevis</name>
    <name type="common">African clawed frog</name>
    <dbReference type="NCBI Taxonomy" id="8355"/>
    <lineage>
        <taxon>Eukaryota</taxon>
        <taxon>Metazoa</taxon>
        <taxon>Chordata</taxon>
        <taxon>Craniata</taxon>
        <taxon>Vertebrata</taxon>
        <taxon>Euteleostomi</taxon>
        <taxon>Amphibia</taxon>
        <taxon>Batrachia</taxon>
        <taxon>Anura</taxon>
        <taxon>Pipoidea</taxon>
        <taxon>Pipidae</taxon>
        <taxon>Xenopodinae</taxon>
        <taxon>Xenopus</taxon>
        <taxon>Xenopus</taxon>
    </lineage>
</organism>
<name>A0A1L8HIB1_XENLA</name>
<feature type="region of interest" description="Disordered" evidence="1">
    <location>
        <begin position="228"/>
        <end position="247"/>
    </location>
</feature>
<dbReference type="OMA" id="EVNIHIN"/>
<dbReference type="Bgee" id="108708627">
    <property type="expression patterns" value="Expressed in egg cell and 18 other cell types or tissues"/>
</dbReference>
<dbReference type="InterPro" id="IPR018890">
    <property type="entry name" value="FAM171"/>
</dbReference>
<gene>
    <name evidence="4 5" type="primary">LOC108708627</name>
</gene>